<organism evidence="1">
    <name type="scientific">marine metagenome</name>
    <dbReference type="NCBI Taxonomy" id="408172"/>
    <lineage>
        <taxon>unclassified sequences</taxon>
        <taxon>metagenomes</taxon>
        <taxon>ecological metagenomes</taxon>
    </lineage>
</organism>
<gene>
    <name evidence="1" type="ORF">METZ01_LOCUS483154</name>
</gene>
<dbReference type="EMBL" id="UINC01207974">
    <property type="protein sequence ID" value="SVE30300.1"/>
    <property type="molecule type" value="Genomic_DNA"/>
</dbReference>
<accession>A0A383CDY3</accession>
<protein>
    <submittedName>
        <fullName evidence="1">Uncharacterized protein</fullName>
    </submittedName>
</protein>
<reference evidence="1" key="1">
    <citation type="submission" date="2018-05" db="EMBL/GenBank/DDBJ databases">
        <authorList>
            <person name="Lanie J.A."/>
            <person name="Ng W.-L."/>
            <person name="Kazmierczak K.M."/>
            <person name="Andrzejewski T.M."/>
            <person name="Davidsen T.M."/>
            <person name="Wayne K.J."/>
            <person name="Tettelin H."/>
            <person name="Glass J.I."/>
            <person name="Rusch D."/>
            <person name="Podicherti R."/>
            <person name="Tsui H.-C.T."/>
            <person name="Winkler M.E."/>
        </authorList>
    </citation>
    <scope>NUCLEOTIDE SEQUENCE</scope>
</reference>
<dbReference type="AlphaFoldDB" id="A0A383CDY3"/>
<name>A0A383CDY3_9ZZZZ</name>
<sequence>MGVLFTLSLSWWGMVYGPATQLGGE</sequence>
<proteinExistence type="predicted"/>
<evidence type="ECO:0000313" key="1">
    <source>
        <dbReference type="EMBL" id="SVE30300.1"/>
    </source>
</evidence>
<feature type="non-terminal residue" evidence="1">
    <location>
        <position position="25"/>
    </location>
</feature>